<feature type="compositionally biased region" description="Basic residues" evidence="1">
    <location>
        <begin position="1"/>
        <end position="30"/>
    </location>
</feature>
<organism evidence="2 3">
    <name type="scientific">Streptomyces spiramenti</name>
    <dbReference type="NCBI Taxonomy" id="2720606"/>
    <lineage>
        <taxon>Bacteria</taxon>
        <taxon>Bacillati</taxon>
        <taxon>Actinomycetota</taxon>
        <taxon>Actinomycetes</taxon>
        <taxon>Kitasatosporales</taxon>
        <taxon>Streptomycetaceae</taxon>
        <taxon>Streptomyces</taxon>
    </lineage>
</organism>
<name>A0ABX1AI78_9ACTN</name>
<dbReference type="Pfam" id="PF01663">
    <property type="entry name" value="Phosphodiest"/>
    <property type="match status" value="1"/>
</dbReference>
<comment type="caution">
    <text evidence="2">The sequence shown here is derived from an EMBL/GenBank/DDBJ whole genome shotgun (WGS) entry which is preliminary data.</text>
</comment>
<proteinExistence type="predicted"/>
<dbReference type="EMBL" id="JAAVJB010000072">
    <property type="protein sequence ID" value="NJP66854.1"/>
    <property type="molecule type" value="Genomic_DNA"/>
</dbReference>
<evidence type="ECO:0000313" key="2">
    <source>
        <dbReference type="EMBL" id="NJP66854.1"/>
    </source>
</evidence>
<reference evidence="2 3" key="1">
    <citation type="submission" date="2020-03" db="EMBL/GenBank/DDBJ databases">
        <title>Draft genome of Streptomyces sp. ventii, isolated from the Axial Seamount in the Pacific Ocean, and resequencing of the two type strains Streptomyces lonarensis strain NCL 716 and Streptomyces bohaiensis strain 11A07.</title>
        <authorList>
            <person name="Loughran R.M."/>
            <person name="Pfannmuller K.M."/>
            <person name="Wasson B.J."/>
            <person name="Deadmond M.C."/>
            <person name="Paddock B.E."/>
            <person name="Koyack M.J."/>
            <person name="Gallegos D.A."/>
            <person name="Mitchell E.A."/>
            <person name="Ushijima B."/>
            <person name="Saw J.H."/>
            <person name="Mcphail K.L."/>
            <person name="Videau P."/>
        </authorList>
    </citation>
    <scope>NUCLEOTIDE SEQUENCE [LARGE SCALE GENOMIC DNA]</scope>
    <source>
        <strain evidence="3">5675061</strain>
    </source>
</reference>
<dbReference type="PANTHER" id="PTHR10151">
    <property type="entry name" value="ECTONUCLEOTIDE PYROPHOSPHATASE/PHOSPHODIESTERASE"/>
    <property type="match status" value="1"/>
</dbReference>
<dbReference type="SUPFAM" id="SSF53649">
    <property type="entry name" value="Alkaline phosphatase-like"/>
    <property type="match status" value="1"/>
</dbReference>
<dbReference type="InterPro" id="IPR002591">
    <property type="entry name" value="Phosphodiest/P_Trfase"/>
</dbReference>
<evidence type="ECO:0000313" key="3">
    <source>
        <dbReference type="Proteomes" id="UP000746503"/>
    </source>
</evidence>
<dbReference type="PANTHER" id="PTHR10151:SF120">
    <property type="entry name" value="BIS(5'-ADENOSYL)-TRIPHOSPHATASE"/>
    <property type="match status" value="1"/>
</dbReference>
<dbReference type="InterPro" id="IPR017850">
    <property type="entry name" value="Alkaline_phosphatase_core_sf"/>
</dbReference>
<evidence type="ECO:0000256" key="1">
    <source>
        <dbReference type="SAM" id="MobiDB-lite"/>
    </source>
</evidence>
<dbReference type="Gene3D" id="3.40.720.10">
    <property type="entry name" value="Alkaline Phosphatase, subunit A"/>
    <property type="match status" value="1"/>
</dbReference>
<keyword evidence="3" id="KW-1185">Reference proteome</keyword>
<feature type="region of interest" description="Disordered" evidence="1">
    <location>
        <begin position="1"/>
        <end position="42"/>
    </location>
</feature>
<accession>A0ABX1AI78</accession>
<protein>
    <submittedName>
        <fullName evidence="2">Alkaline phosphatase family protein</fullName>
    </submittedName>
</protein>
<dbReference type="Proteomes" id="UP000746503">
    <property type="component" value="Unassembled WGS sequence"/>
</dbReference>
<gene>
    <name evidence="2" type="ORF">HCJ92_11280</name>
</gene>
<sequence length="455" mass="48537">MRRPQLRGGPRLHRLDHRRRPLAAHQRGGRRAGDRAADPAVRPVPLRGHGGVLEVSHHPSAAALGSVDPVPLDPRDAPVPEYGTGSLSDLLPAITAGFGMPASTGLVLPPADRVCVFLVDGLGWHALRDHPHLAPFLTSLLPTSRAGAGEPLTTGFPSTTAASLASVGTGLPPGAHGLPGYKVLAPDTGVLMNQLRWEPWTEPRVWQPHPTVFARAHAAGVHTAHVSGPRFERTPLTQVALTGGLWTGRENPAARVDAAAARLAEADRALVYTYYADLDGNGHRHGIDSQQWREQLRQVDALARRLAEQLPPRSALYITGDHGMVDVPFTEESRFDFDEDWELSAGVALLGGEGRARHVYAVPGATADVHAVWRDVLADAAFVATREEAVALGWFGPPGAVEDRVLPRIGDVVVAMTGYAAVVATRTEPNESALVGMHGSVTPAEQLVPLLEVRT</sequence>